<evidence type="ECO:0000256" key="1">
    <source>
        <dbReference type="HAMAP-Rule" id="MF_00652"/>
    </source>
</evidence>
<evidence type="ECO:0000313" key="3">
    <source>
        <dbReference type="Proteomes" id="UP000028542"/>
    </source>
</evidence>
<accession>A0A084JGS6</accession>
<keyword evidence="3" id="KW-1185">Reference proteome</keyword>
<comment type="caution">
    <text evidence="2">The sequence shown here is derived from an EMBL/GenBank/DDBJ whole genome shotgun (WGS) entry which is preliminary data.</text>
</comment>
<dbReference type="GO" id="GO:0033194">
    <property type="term" value="P:response to hydroperoxide"/>
    <property type="evidence" value="ECO:0007669"/>
    <property type="project" value="TreeGrafter"/>
</dbReference>
<dbReference type="NCBIfam" id="NF002542">
    <property type="entry name" value="PRK02101.1-3"/>
    <property type="match status" value="1"/>
</dbReference>
<dbReference type="PANTHER" id="PTHR30283">
    <property type="entry name" value="PEROXIDE STRESS RESPONSE PROTEIN YAAA"/>
    <property type="match status" value="1"/>
</dbReference>
<dbReference type="GO" id="GO:0005829">
    <property type="term" value="C:cytosol"/>
    <property type="evidence" value="ECO:0007669"/>
    <property type="project" value="TreeGrafter"/>
</dbReference>
<dbReference type="Pfam" id="PF03883">
    <property type="entry name" value="H2O2_YaaD"/>
    <property type="match status" value="1"/>
</dbReference>
<dbReference type="STRING" id="318464.IO99_03270"/>
<proteinExistence type="inferred from homology"/>
<dbReference type="InterPro" id="IPR005583">
    <property type="entry name" value="YaaA"/>
</dbReference>
<dbReference type="PANTHER" id="PTHR30283:SF4">
    <property type="entry name" value="PEROXIDE STRESS RESISTANCE PROTEIN YAAA"/>
    <property type="match status" value="1"/>
</dbReference>
<protein>
    <recommendedName>
        <fullName evidence="1">UPF0246 protein IO99_03270</fullName>
    </recommendedName>
</protein>
<dbReference type="AlphaFoldDB" id="A0A084JGS6"/>
<comment type="similarity">
    <text evidence="1">Belongs to the UPF0246 family.</text>
</comment>
<dbReference type="EMBL" id="JPMD01000004">
    <property type="protein sequence ID" value="KEZ88160.1"/>
    <property type="molecule type" value="Genomic_DNA"/>
</dbReference>
<dbReference type="RefSeq" id="WP_035130157.1">
    <property type="nucleotide sequence ID" value="NZ_JPMD01000004.1"/>
</dbReference>
<dbReference type="eggNOG" id="COG3022">
    <property type="taxonomic scope" value="Bacteria"/>
</dbReference>
<sequence length="257" mass="30234">MITIISSAKSLDFEKEIFIDESTEPVFMNEVRELVDIIKNYNEEEIAKIMKISNKLSKVNYNRFQCFYDQQVNTRQAIFGFSGEVYRAINPFEYDRSNIEFAQKHIRILSGLFGILRPLDNIKEYRLEMATKLRGIPEEDLYKFWTKKITQNIVQDLNLKEDKTILNLASLEYSKSIDKSELGTINVYDVEFKENIEGKYKIIGTYAKRARGLMVTYIVKNNIDNIEDLKNFKEEGYCYNKEISSNPKLVFTREKIL</sequence>
<organism evidence="2 3">
    <name type="scientific">Clostridium sulfidigenes</name>
    <dbReference type="NCBI Taxonomy" id="318464"/>
    <lineage>
        <taxon>Bacteria</taxon>
        <taxon>Bacillati</taxon>
        <taxon>Bacillota</taxon>
        <taxon>Clostridia</taxon>
        <taxon>Eubacteriales</taxon>
        <taxon>Clostridiaceae</taxon>
        <taxon>Clostridium</taxon>
    </lineage>
</organism>
<name>A0A084JGS6_9CLOT</name>
<gene>
    <name evidence="2" type="ORF">IO99_03270</name>
</gene>
<dbReference type="Proteomes" id="UP000028542">
    <property type="component" value="Unassembled WGS sequence"/>
</dbReference>
<evidence type="ECO:0000313" key="2">
    <source>
        <dbReference type="EMBL" id="KEZ88160.1"/>
    </source>
</evidence>
<dbReference type="HAMAP" id="MF_00652">
    <property type="entry name" value="UPF0246"/>
    <property type="match status" value="1"/>
</dbReference>
<reference evidence="2 3" key="1">
    <citation type="submission" date="2014-07" db="EMBL/GenBank/DDBJ databases">
        <title>Draft genome of Clostridium sulfidigenes 113A isolated from sediments associated with methane hydrate from Krishna Godavari basin.</title>
        <authorList>
            <person name="Honkalas V.S."/>
            <person name="Dabir A.P."/>
            <person name="Arora P."/>
            <person name="Dhakephalkar P.K."/>
        </authorList>
    </citation>
    <scope>NUCLEOTIDE SEQUENCE [LARGE SCALE GENOMIC DNA]</scope>
    <source>
        <strain evidence="2 3">113A</strain>
    </source>
</reference>